<dbReference type="GO" id="GO:0005743">
    <property type="term" value="C:mitochondrial inner membrane"/>
    <property type="evidence" value="ECO:0007669"/>
    <property type="project" value="UniProtKB-SubCell"/>
</dbReference>
<organism evidence="8 9">
    <name type="scientific">Heterorhabditis bacteriophora</name>
    <name type="common">Entomopathogenic nematode worm</name>
    <dbReference type="NCBI Taxonomy" id="37862"/>
    <lineage>
        <taxon>Eukaryota</taxon>
        <taxon>Metazoa</taxon>
        <taxon>Ecdysozoa</taxon>
        <taxon>Nematoda</taxon>
        <taxon>Chromadorea</taxon>
        <taxon>Rhabditida</taxon>
        <taxon>Rhabditina</taxon>
        <taxon>Rhabditomorpha</taxon>
        <taxon>Strongyloidea</taxon>
        <taxon>Heterorhabditidae</taxon>
        <taxon>Heterorhabditis</taxon>
    </lineage>
</organism>
<dbReference type="Gene3D" id="2.60.370.10">
    <property type="entry name" value="Ctag/Cox11"/>
    <property type="match status" value="1"/>
</dbReference>
<evidence type="ECO:0000313" key="8">
    <source>
        <dbReference type="Proteomes" id="UP000095283"/>
    </source>
</evidence>
<feature type="transmembrane region" description="Helical" evidence="7">
    <location>
        <begin position="50"/>
        <end position="72"/>
    </location>
</feature>
<comment type="function">
    <text evidence="1">Exerts its effect at some terminal stage of cytochrome c oxidase synthesis, probably by being involved in the insertion of the copper B into subunit I.</text>
</comment>
<dbReference type="GO" id="GO:0006974">
    <property type="term" value="P:DNA damage response"/>
    <property type="evidence" value="ECO:0007669"/>
    <property type="project" value="InterPro"/>
</dbReference>
<dbReference type="GO" id="GO:0042393">
    <property type="term" value="F:histone binding"/>
    <property type="evidence" value="ECO:0007669"/>
    <property type="project" value="InterPro"/>
</dbReference>
<name>A0A1I7WMB2_HETBA</name>
<protein>
    <submittedName>
        <fullName evidence="9">Cytochrome c oxidase assembly protein COX11, mitochondrial</fullName>
    </submittedName>
</protein>
<proteinExistence type="inferred from homology"/>
<dbReference type="AlphaFoldDB" id="A0A1I7WMB2"/>
<keyword evidence="5 7" id="KW-1133">Transmembrane helix</keyword>
<evidence type="ECO:0000256" key="5">
    <source>
        <dbReference type="ARBA" id="ARBA00022989"/>
    </source>
</evidence>
<dbReference type="InterPro" id="IPR007533">
    <property type="entry name" value="Cyt_c_oxidase_assmbl_CtaG"/>
</dbReference>
<dbReference type="Proteomes" id="UP000095283">
    <property type="component" value="Unplaced"/>
</dbReference>
<dbReference type="InterPro" id="IPR023471">
    <property type="entry name" value="CtaG/Cox11_dom_sf"/>
</dbReference>
<evidence type="ECO:0000313" key="9">
    <source>
        <dbReference type="WBParaSite" id="Hba_06293"/>
    </source>
</evidence>
<evidence type="ECO:0000256" key="7">
    <source>
        <dbReference type="SAM" id="Phobius"/>
    </source>
</evidence>
<dbReference type="GO" id="GO:0005507">
    <property type="term" value="F:copper ion binding"/>
    <property type="evidence" value="ECO:0007669"/>
    <property type="project" value="InterPro"/>
</dbReference>
<evidence type="ECO:0000256" key="6">
    <source>
        <dbReference type="ARBA" id="ARBA00023136"/>
    </source>
</evidence>
<sequence>MSLSRLARYLLVDVKTNKLASRSQILSLSVRQCVPQVRLFQRGRRESRDVMFYVVSLGIVAIGVTFAAIPAYRIFCEQTSFGGLTQLAKDFEKIGNMKKVEDRLIRVQFNSDVPSSMRWEFKPLQHEIYVHPGETALAFYTARNPTDHPIVGISSYNLTPFQAAYYFNKIQCFCFEEQILNPGEQVGELSFLFLLFFLNHFIFFRKSRTVITDPNVDIPEFINHFWEQAKQLNSDHPCYAFHSLNSAHLVGVFDYLNGSLCNFSDSLFRLHWRFATDLPEMQTIIVCDGGRYALWRDEPRSNEILIVFASNNEHFPKIEIVGDNMEHVLIHLAGKDKHIIKGFLPQGTDIDNLRKQIKAVCARRRKKKLGKAPHDPGIWVKVVNDIGYRPITEDPRWFIK</sequence>
<reference evidence="9" key="1">
    <citation type="submission" date="2016-11" db="UniProtKB">
        <authorList>
            <consortium name="WormBaseParasite"/>
        </authorList>
    </citation>
    <scope>IDENTIFICATION</scope>
</reference>
<dbReference type="InterPro" id="IPR019361">
    <property type="entry name" value="HPF1"/>
</dbReference>
<evidence type="ECO:0000256" key="1">
    <source>
        <dbReference type="ARBA" id="ARBA00004007"/>
    </source>
</evidence>
<evidence type="ECO:0000256" key="4">
    <source>
        <dbReference type="ARBA" id="ARBA00022692"/>
    </source>
</evidence>
<dbReference type="SUPFAM" id="SSF110111">
    <property type="entry name" value="Ctag/Cox11"/>
    <property type="match status" value="1"/>
</dbReference>
<accession>A0A1I7WMB2</accession>
<dbReference type="Pfam" id="PF04442">
    <property type="entry name" value="CtaG_Cox11"/>
    <property type="match status" value="1"/>
</dbReference>
<comment type="similarity">
    <text evidence="3">Belongs to the HPF1 family.</text>
</comment>
<dbReference type="WBParaSite" id="Hba_06293">
    <property type="protein sequence ID" value="Hba_06293"/>
    <property type="gene ID" value="Hba_06293"/>
</dbReference>
<comment type="subcellular location">
    <subcellularLocation>
        <location evidence="2">Mitochondrion inner membrane</location>
        <topology evidence="2">Single-pass membrane protein</topology>
        <orientation evidence="2">Intermembrane side</orientation>
    </subcellularLocation>
</comment>
<evidence type="ECO:0000256" key="3">
    <source>
        <dbReference type="ARBA" id="ARBA00010803"/>
    </source>
</evidence>
<keyword evidence="8" id="KW-1185">Reference proteome</keyword>
<evidence type="ECO:0000256" key="2">
    <source>
        <dbReference type="ARBA" id="ARBA00004243"/>
    </source>
</evidence>
<dbReference type="Pfam" id="PF10228">
    <property type="entry name" value="HPF1"/>
    <property type="match status" value="1"/>
</dbReference>
<keyword evidence="4 7" id="KW-0812">Transmembrane</keyword>
<dbReference type="PANTHER" id="PTHR21320:SF3">
    <property type="entry name" value="CYTOCHROME C OXIDASE ASSEMBLY PROTEIN COX11, MITOCHONDRIAL-RELATED"/>
    <property type="match status" value="1"/>
</dbReference>
<dbReference type="PANTHER" id="PTHR21320">
    <property type="entry name" value="CYTOCHROME C OXIDASE ASSEMBLY PROTEIN COX11-RELATED"/>
    <property type="match status" value="1"/>
</dbReference>
<keyword evidence="6 7" id="KW-0472">Membrane</keyword>